<evidence type="ECO:0000256" key="4">
    <source>
        <dbReference type="ARBA" id="ARBA00022927"/>
    </source>
</evidence>
<dbReference type="SUPFAM" id="SSF89392">
    <property type="entry name" value="Prokaryotic lipoproteins and lipoprotein localization factors"/>
    <property type="match status" value="1"/>
</dbReference>
<name>A0ABU9N2G7_9GAMM</name>
<evidence type="ECO:0000256" key="3">
    <source>
        <dbReference type="ARBA" id="ARBA00022729"/>
    </source>
</evidence>
<dbReference type="Proteomes" id="UP001447008">
    <property type="component" value="Unassembled WGS sequence"/>
</dbReference>
<evidence type="ECO:0000256" key="1">
    <source>
        <dbReference type="ARBA" id="ARBA00011245"/>
    </source>
</evidence>
<evidence type="ECO:0000256" key="5">
    <source>
        <dbReference type="SAM" id="SignalP"/>
    </source>
</evidence>
<organism evidence="6 7">
    <name type="scientific">Pseudoalteromonas qingdaonensis</name>
    <dbReference type="NCBI Taxonomy" id="3131913"/>
    <lineage>
        <taxon>Bacteria</taxon>
        <taxon>Pseudomonadati</taxon>
        <taxon>Pseudomonadota</taxon>
        <taxon>Gammaproteobacteria</taxon>
        <taxon>Alteromonadales</taxon>
        <taxon>Pseudoalteromonadaceae</taxon>
        <taxon>Pseudoalteromonas</taxon>
    </lineage>
</organism>
<reference evidence="6 7" key="1">
    <citation type="submission" date="2024-03" db="EMBL/GenBank/DDBJ databases">
        <title>Pseudoalteromonas qingdaonensis sp. nov., isolated from the intestines of marine benthic organisms.</title>
        <authorList>
            <person name="Lin X."/>
            <person name="Fang S."/>
            <person name="Hu X."/>
        </authorList>
    </citation>
    <scope>NUCLEOTIDE SEQUENCE [LARGE SCALE GENOMIC DNA]</scope>
    <source>
        <strain evidence="6 7">YIC-827</strain>
    </source>
</reference>
<dbReference type="InterPro" id="IPR029046">
    <property type="entry name" value="LolA/LolB/LppX"/>
</dbReference>
<keyword evidence="2" id="KW-0813">Transport</keyword>
<keyword evidence="3 5" id="KW-0732">Signal</keyword>
<comment type="subunit">
    <text evidence="1">Monomer.</text>
</comment>
<evidence type="ECO:0000313" key="6">
    <source>
        <dbReference type="EMBL" id="MEM0515868.1"/>
    </source>
</evidence>
<gene>
    <name evidence="6" type="ORF">WCN91_10670</name>
</gene>
<evidence type="ECO:0008006" key="8">
    <source>
        <dbReference type="Google" id="ProtNLM"/>
    </source>
</evidence>
<comment type="caution">
    <text evidence="6">The sequence shown here is derived from an EMBL/GenBank/DDBJ whole genome shotgun (WGS) entry which is preliminary data.</text>
</comment>
<accession>A0ABU9N2G7</accession>
<keyword evidence="4" id="KW-0653">Protein transport</keyword>
<dbReference type="Gene3D" id="2.50.20.10">
    <property type="entry name" value="Lipoprotein localisation LolA/LolB/LppX"/>
    <property type="match status" value="1"/>
</dbReference>
<evidence type="ECO:0000256" key="2">
    <source>
        <dbReference type="ARBA" id="ARBA00022448"/>
    </source>
</evidence>
<evidence type="ECO:0000313" key="7">
    <source>
        <dbReference type="Proteomes" id="UP001447008"/>
    </source>
</evidence>
<sequence length="185" mass="20449">MKTLLVSLWLTLMFVTSAAANEPKVQSEQGTFSQAKTFAGFNQPFISQGEFTLSDEQLLWHTLTPIDSLLKIDGDGVFERQADGQFRRQGQSGPYSSLLQALLAQDKTQLAQFFTSSEAESPASLLEKEYSCQQLTPITQELQSLFSHFISCLDSQAQVRFIGLYEHSGTATEISLTPEPGVSQD</sequence>
<protein>
    <recommendedName>
        <fullName evidence="8">Outer membrane lipoprotein carrier protein LolA</fullName>
    </recommendedName>
</protein>
<dbReference type="EMBL" id="JBCGCU010000011">
    <property type="protein sequence ID" value="MEM0515868.1"/>
    <property type="molecule type" value="Genomic_DNA"/>
</dbReference>
<feature type="chain" id="PRO_5046906980" description="Outer membrane lipoprotein carrier protein LolA" evidence="5">
    <location>
        <begin position="19"/>
        <end position="185"/>
    </location>
</feature>
<dbReference type="RefSeq" id="WP_342678892.1">
    <property type="nucleotide sequence ID" value="NZ_JBCGCU010000011.1"/>
</dbReference>
<feature type="signal peptide" evidence="5">
    <location>
        <begin position="1"/>
        <end position="18"/>
    </location>
</feature>
<proteinExistence type="predicted"/>
<keyword evidence="7" id="KW-1185">Reference proteome</keyword>